<dbReference type="PANTHER" id="PTHR46566">
    <property type="entry name" value="1-PHOSPHOFRUCTOKINASE-RELATED"/>
    <property type="match status" value="1"/>
</dbReference>
<gene>
    <name evidence="8" type="ORF">COT42_06995</name>
</gene>
<evidence type="ECO:0000313" key="8">
    <source>
        <dbReference type="EMBL" id="PIS28801.1"/>
    </source>
</evidence>
<dbReference type="InterPro" id="IPR017583">
    <property type="entry name" value="Tagatose/fructose_Pkinase"/>
</dbReference>
<dbReference type="EMBL" id="PEYM01000116">
    <property type="protein sequence ID" value="PIS28801.1"/>
    <property type="molecule type" value="Genomic_DNA"/>
</dbReference>
<keyword evidence="3" id="KW-0547">Nucleotide-binding</keyword>
<sequence>MFKQKKEALAQTKSIVTVTLNPAFDHILFLPELKLGTFNRSPKTIRMPGGKGVNVASSLAIMGQEVVASGFLGAQGSRMFEPALRKIGVTTNFTYVNQEIRTDFFVIEKGKNRQSLIVEKGIEVEARYINSFKANFERLLFGAELVEIGGSLPNGVTCGLLKELVSLANKQRVKVVLNLAEEILLECLGHAKAFIVKPDLRESKTMFGQDIFQESSRRQIAKELVKRGAELVLLKHGNLGYTVASSTEVWHGELELEPESVMIGIRDAVLAGFIANYLKTTDLGQALKYGLGAGRSAAKNVRNYPNSKAEIEEFGLMAKVRKVA</sequence>
<dbReference type="PIRSF" id="PIRSF000535">
    <property type="entry name" value="1PFK/6PFK/LacC"/>
    <property type="match status" value="1"/>
</dbReference>
<comment type="caution">
    <text evidence="8">The sequence shown here is derived from an EMBL/GenBank/DDBJ whole genome shotgun (WGS) entry which is preliminary data.</text>
</comment>
<dbReference type="AlphaFoldDB" id="A0A2H0XVC1"/>
<evidence type="ECO:0000256" key="2">
    <source>
        <dbReference type="ARBA" id="ARBA00022679"/>
    </source>
</evidence>
<evidence type="ECO:0000256" key="3">
    <source>
        <dbReference type="ARBA" id="ARBA00022741"/>
    </source>
</evidence>
<dbReference type="SUPFAM" id="SSF53613">
    <property type="entry name" value="Ribokinase-like"/>
    <property type="match status" value="1"/>
</dbReference>
<name>A0A2H0XVC1_UNCSA</name>
<dbReference type="PROSITE" id="PS00583">
    <property type="entry name" value="PFKB_KINASES_1"/>
    <property type="match status" value="1"/>
</dbReference>
<keyword evidence="5" id="KW-0067">ATP-binding</keyword>
<accession>A0A2H0XVC1</accession>
<organism evidence="8 9">
    <name type="scientific">Candidatus Saganbacteria bacterium CG08_land_8_20_14_0_20_45_16</name>
    <dbReference type="NCBI Taxonomy" id="2014293"/>
    <lineage>
        <taxon>Bacteria</taxon>
        <taxon>Bacillati</taxon>
        <taxon>Saganbacteria</taxon>
    </lineage>
</organism>
<proteinExistence type="inferred from homology"/>
<evidence type="ECO:0000256" key="5">
    <source>
        <dbReference type="ARBA" id="ARBA00022840"/>
    </source>
</evidence>
<comment type="similarity">
    <text evidence="1">Belongs to the carbohydrate kinase PfkB family.</text>
</comment>
<dbReference type="GO" id="GO:0005524">
    <property type="term" value="F:ATP binding"/>
    <property type="evidence" value="ECO:0007669"/>
    <property type="project" value="UniProtKB-KW"/>
</dbReference>
<dbReference type="InterPro" id="IPR002173">
    <property type="entry name" value="Carboh/pur_kinase_PfkB_CS"/>
</dbReference>
<dbReference type="Proteomes" id="UP000231343">
    <property type="component" value="Unassembled WGS sequence"/>
</dbReference>
<dbReference type="InterPro" id="IPR011611">
    <property type="entry name" value="PfkB_dom"/>
</dbReference>
<dbReference type="GO" id="GO:0005829">
    <property type="term" value="C:cytosol"/>
    <property type="evidence" value="ECO:0007669"/>
    <property type="project" value="TreeGrafter"/>
</dbReference>
<dbReference type="InterPro" id="IPR029056">
    <property type="entry name" value="Ribokinase-like"/>
</dbReference>
<keyword evidence="4" id="KW-0418">Kinase</keyword>
<dbReference type="Gene3D" id="3.40.1190.20">
    <property type="match status" value="1"/>
</dbReference>
<dbReference type="GO" id="GO:0008443">
    <property type="term" value="F:phosphofructokinase activity"/>
    <property type="evidence" value="ECO:0007669"/>
    <property type="project" value="TreeGrafter"/>
</dbReference>
<feature type="domain" description="Carbohydrate kinase PfkB" evidence="7">
    <location>
        <begin position="37"/>
        <end position="295"/>
    </location>
</feature>
<reference evidence="8 9" key="1">
    <citation type="submission" date="2017-09" db="EMBL/GenBank/DDBJ databases">
        <title>Depth-based differentiation of microbial function through sediment-hosted aquifers and enrichment of novel symbionts in the deep terrestrial subsurface.</title>
        <authorList>
            <person name="Probst A.J."/>
            <person name="Ladd B."/>
            <person name="Jarett J.K."/>
            <person name="Geller-Mcgrath D.E."/>
            <person name="Sieber C.M."/>
            <person name="Emerson J.B."/>
            <person name="Anantharaman K."/>
            <person name="Thomas B.C."/>
            <person name="Malmstrom R."/>
            <person name="Stieglmeier M."/>
            <person name="Klingl A."/>
            <person name="Woyke T."/>
            <person name="Ryan C.M."/>
            <person name="Banfield J.F."/>
        </authorList>
    </citation>
    <scope>NUCLEOTIDE SEQUENCE [LARGE SCALE GENOMIC DNA]</scope>
    <source>
        <strain evidence="8">CG08_land_8_20_14_0_20_45_16</strain>
    </source>
</reference>
<protein>
    <recommendedName>
        <fullName evidence="7">Carbohydrate kinase PfkB domain-containing protein</fullName>
    </recommendedName>
</protein>
<evidence type="ECO:0000256" key="6">
    <source>
        <dbReference type="PIRNR" id="PIRNR000535"/>
    </source>
</evidence>
<evidence type="ECO:0000256" key="4">
    <source>
        <dbReference type="ARBA" id="ARBA00022777"/>
    </source>
</evidence>
<dbReference type="Pfam" id="PF00294">
    <property type="entry name" value="PfkB"/>
    <property type="match status" value="1"/>
</dbReference>
<evidence type="ECO:0000313" key="9">
    <source>
        <dbReference type="Proteomes" id="UP000231343"/>
    </source>
</evidence>
<keyword evidence="2 6" id="KW-0808">Transferase</keyword>
<evidence type="ECO:0000256" key="1">
    <source>
        <dbReference type="ARBA" id="ARBA00010688"/>
    </source>
</evidence>
<evidence type="ECO:0000259" key="7">
    <source>
        <dbReference type="Pfam" id="PF00294"/>
    </source>
</evidence>
<dbReference type="PANTHER" id="PTHR46566:SF1">
    <property type="entry name" value="1-PHOSPHOFRUCTOKINASE"/>
    <property type="match status" value="1"/>
</dbReference>